<dbReference type="PROSITE" id="PS50011">
    <property type="entry name" value="PROTEIN_KINASE_DOM"/>
    <property type="match status" value="1"/>
</dbReference>
<sequence>MHAVLILLGKAPNTDVKEEQDMDEEDSSQRHKGSSVYKDLSDLGVTVTATSELYPCIIMCILTGLSWPDSYVCHRCTMLILPFCKQLKATNQLSPEAMQHVFVAVLSSLQMHGHIESSQSNLISLGLALYETFSKSFPCMRDVLCQVPNVEKQFITELDEKLNAPPSKSGMDKKKKDLFRKIVASLIGKDISKRFQRHAQFSSLPHLYLESRRAKNPRVDEIENDAMGLCELFAPADSH</sequence>
<dbReference type="EMBL" id="BMAT01010426">
    <property type="protein sequence ID" value="GFS26620.1"/>
    <property type="molecule type" value="Genomic_DNA"/>
</dbReference>
<dbReference type="InterPro" id="IPR045478">
    <property type="entry name" value="Exportin-5_C"/>
</dbReference>
<dbReference type="GO" id="GO:0004672">
    <property type="term" value="F:protein kinase activity"/>
    <property type="evidence" value="ECO:0007669"/>
    <property type="project" value="InterPro"/>
</dbReference>
<dbReference type="InterPro" id="IPR000719">
    <property type="entry name" value="Prot_kinase_dom"/>
</dbReference>
<proteinExistence type="predicted"/>
<evidence type="ECO:0000256" key="1">
    <source>
        <dbReference type="SAM" id="MobiDB-lite"/>
    </source>
</evidence>
<accession>A0AAV4JWH0</accession>
<keyword evidence="4" id="KW-1185">Reference proteome</keyword>
<dbReference type="Proteomes" id="UP000762676">
    <property type="component" value="Unassembled WGS sequence"/>
</dbReference>
<dbReference type="AlphaFoldDB" id="A0AAV4JWH0"/>
<comment type="caution">
    <text evidence="3">The sequence shown here is derived from an EMBL/GenBank/DDBJ whole genome shotgun (WGS) entry which is preliminary data.</text>
</comment>
<evidence type="ECO:0000313" key="4">
    <source>
        <dbReference type="Proteomes" id="UP000762676"/>
    </source>
</evidence>
<feature type="domain" description="Protein kinase" evidence="2">
    <location>
        <begin position="1"/>
        <end position="209"/>
    </location>
</feature>
<evidence type="ECO:0000313" key="3">
    <source>
        <dbReference type="EMBL" id="GFS26620.1"/>
    </source>
</evidence>
<gene>
    <name evidence="3" type="ORF">ElyMa_005220500</name>
</gene>
<name>A0AAV4JWH0_9GAST</name>
<protein>
    <submittedName>
        <fullName evidence="3">Exportin-5-like</fullName>
    </submittedName>
</protein>
<organism evidence="3 4">
    <name type="scientific">Elysia marginata</name>
    <dbReference type="NCBI Taxonomy" id="1093978"/>
    <lineage>
        <taxon>Eukaryota</taxon>
        <taxon>Metazoa</taxon>
        <taxon>Spiralia</taxon>
        <taxon>Lophotrochozoa</taxon>
        <taxon>Mollusca</taxon>
        <taxon>Gastropoda</taxon>
        <taxon>Heterobranchia</taxon>
        <taxon>Euthyneura</taxon>
        <taxon>Panpulmonata</taxon>
        <taxon>Sacoglossa</taxon>
        <taxon>Placobranchoidea</taxon>
        <taxon>Plakobranchidae</taxon>
        <taxon>Elysia</taxon>
    </lineage>
</organism>
<dbReference type="GO" id="GO:0005524">
    <property type="term" value="F:ATP binding"/>
    <property type="evidence" value="ECO:0007669"/>
    <property type="project" value="InterPro"/>
</dbReference>
<reference evidence="3 4" key="1">
    <citation type="journal article" date="2021" name="Elife">
        <title>Chloroplast acquisition without the gene transfer in kleptoplastic sea slugs, Plakobranchus ocellatus.</title>
        <authorList>
            <person name="Maeda T."/>
            <person name="Takahashi S."/>
            <person name="Yoshida T."/>
            <person name="Shimamura S."/>
            <person name="Takaki Y."/>
            <person name="Nagai Y."/>
            <person name="Toyoda A."/>
            <person name="Suzuki Y."/>
            <person name="Arimoto A."/>
            <person name="Ishii H."/>
            <person name="Satoh N."/>
            <person name="Nishiyama T."/>
            <person name="Hasebe M."/>
            <person name="Maruyama T."/>
            <person name="Minagawa J."/>
            <person name="Obokata J."/>
            <person name="Shigenobu S."/>
        </authorList>
    </citation>
    <scope>NUCLEOTIDE SEQUENCE [LARGE SCALE GENOMIC DNA]</scope>
</reference>
<dbReference type="Pfam" id="PF19273">
    <property type="entry name" value="Exportin-5"/>
    <property type="match status" value="1"/>
</dbReference>
<dbReference type="InterPro" id="IPR011989">
    <property type="entry name" value="ARM-like"/>
</dbReference>
<feature type="region of interest" description="Disordered" evidence="1">
    <location>
        <begin position="15"/>
        <end position="34"/>
    </location>
</feature>
<evidence type="ECO:0000259" key="2">
    <source>
        <dbReference type="PROSITE" id="PS50011"/>
    </source>
</evidence>
<dbReference type="Gene3D" id="1.25.10.10">
    <property type="entry name" value="Leucine-rich Repeat Variant"/>
    <property type="match status" value="1"/>
</dbReference>